<proteinExistence type="predicted"/>
<dbReference type="Proteomes" id="UP000567922">
    <property type="component" value="Unassembled WGS sequence"/>
</dbReference>
<reference evidence="2 3" key="1">
    <citation type="submission" date="2020-08" db="EMBL/GenBank/DDBJ databases">
        <title>Sequencing the genomes of 1000 actinobacteria strains.</title>
        <authorList>
            <person name="Klenk H.-P."/>
        </authorList>
    </citation>
    <scope>NUCLEOTIDE SEQUENCE [LARGE SCALE GENOMIC DNA]</scope>
    <source>
        <strain evidence="2 3">DSM 45258</strain>
    </source>
</reference>
<dbReference type="RefSeq" id="WP_183377674.1">
    <property type="nucleotide sequence ID" value="NZ_JACHWS010000008.1"/>
</dbReference>
<feature type="compositionally biased region" description="Acidic residues" evidence="1">
    <location>
        <begin position="55"/>
        <end position="66"/>
    </location>
</feature>
<evidence type="ECO:0000256" key="1">
    <source>
        <dbReference type="SAM" id="MobiDB-lite"/>
    </source>
</evidence>
<evidence type="ECO:0000313" key="3">
    <source>
        <dbReference type="Proteomes" id="UP000567922"/>
    </source>
</evidence>
<gene>
    <name evidence="2" type="ORF">FHU29_004645</name>
</gene>
<organism evidence="2 3">
    <name type="scientific">Hoyosella altamirensis</name>
    <dbReference type="NCBI Taxonomy" id="616997"/>
    <lineage>
        <taxon>Bacteria</taxon>
        <taxon>Bacillati</taxon>
        <taxon>Actinomycetota</taxon>
        <taxon>Actinomycetes</taxon>
        <taxon>Mycobacteriales</taxon>
        <taxon>Hoyosellaceae</taxon>
        <taxon>Hoyosella</taxon>
    </lineage>
</organism>
<accession>A0A839RUA1</accession>
<comment type="caution">
    <text evidence="2">The sequence shown here is derived from an EMBL/GenBank/DDBJ whole genome shotgun (WGS) entry which is preliminary data.</text>
</comment>
<dbReference type="EMBL" id="JACHWS010000008">
    <property type="protein sequence ID" value="MBB3040150.1"/>
    <property type="molecule type" value="Genomic_DNA"/>
</dbReference>
<name>A0A839RUA1_9ACTN</name>
<feature type="region of interest" description="Disordered" evidence="1">
    <location>
        <begin position="13"/>
        <end position="66"/>
    </location>
</feature>
<dbReference type="AlphaFoldDB" id="A0A839RUA1"/>
<keyword evidence="3" id="KW-1185">Reference proteome</keyword>
<protein>
    <submittedName>
        <fullName evidence="2">Uncharacterized protein</fullName>
    </submittedName>
</protein>
<sequence length="66" mass="7741">MQQMRFWLVKIQNSRANIQQPKPPQRPFDTASASDLPPVLTDEDYARAEPWQPDEREEPDDDDSDQ</sequence>
<evidence type="ECO:0000313" key="2">
    <source>
        <dbReference type="EMBL" id="MBB3040150.1"/>
    </source>
</evidence>